<keyword evidence="1" id="KW-0472">Membrane</keyword>
<keyword evidence="1" id="KW-1133">Transmembrane helix</keyword>
<feature type="transmembrane region" description="Helical" evidence="1">
    <location>
        <begin position="124"/>
        <end position="144"/>
    </location>
</feature>
<feature type="domain" description="DUF6534" evidence="2">
    <location>
        <begin position="128"/>
        <end position="210"/>
    </location>
</feature>
<dbReference type="Proteomes" id="UP000565441">
    <property type="component" value="Unassembled WGS sequence"/>
</dbReference>
<evidence type="ECO:0000256" key="1">
    <source>
        <dbReference type="SAM" id="Phobius"/>
    </source>
</evidence>
<evidence type="ECO:0000259" key="2">
    <source>
        <dbReference type="Pfam" id="PF20152"/>
    </source>
</evidence>
<dbReference type="AlphaFoldDB" id="A0A8H5M2E9"/>
<protein>
    <recommendedName>
        <fullName evidence="2">DUF6534 domain-containing protein</fullName>
    </recommendedName>
</protein>
<organism evidence="3 4">
    <name type="scientific">Tricholomella constricta</name>
    <dbReference type="NCBI Taxonomy" id="117010"/>
    <lineage>
        <taxon>Eukaryota</taxon>
        <taxon>Fungi</taxon>
        <taxon>Dikarya</taxon>
        <taxon>Basidiomycota</taxon>
        <taxon>Agaricomycotina</taxon>
        <taxon>Agaricomycetes</taxon>
        <taxon>Agaricomycetidae</taxon>
        <taxon>Agaricales</taxon>
        <taxon>Tricholomatineae</taxon>
        <taxon>Lyophyllaceae</taxon>
        <taxon>Tricholomella</taxon>
    </lineage>
</organism>
<dbReference type="Pfam" id="PF20152">
    <property type="entry name" value="DUF6534"/>
    <property type="match status" value="1"/>
</dbReference>
<dbReference type="EMBL" id="JAACJP010000021">
    <property type="protein sequence ID" value="KAF5378099.1"/>
    <property type="molecule type" value="Genomic_DNA"/>
</dbReference>
<feature type="transmembrane region" description="Helical" evidence="1">
    <location>
        <begin position="51"/>
        <end position="70"/>
    </location>
</feature>
<evidence type="ECO:0000313" key="3">
    <source>
        <dbReference type="EMBL" id="KAF5378099.1"/>
    </source>
</evidence>
<name>A0A8H5M2E9_9AGAR</name>
<evidence type="ECO:0000313" key="4">
    <source>
        <dbReference type="Proteomes" id="UP000565441"/>
    </source>
</evidence>
<dbReference type="OrthoDB" id="2743740at2759"/>
<dbReference type="InterPro" id="IPR045339">
    <property type="entry name" value="DUF6534"/>
</dbReference>
<sequence length="294" mass="33011">MQTMYPVVDITLTLVQEYRRDSTFNKVMVTLLLDPSLRYSRKIPLVSHHNIYAVVPVIILVIAEFAVSLVEILSNTEIFSVFHSSVGPSFNFYITAPSNVHHDPSWKVENFDGLPSIFRLSQSINGVAAAGDILIASTLIFILYRSKTGFLRSDSVVKQLILYSLNTGFLTRWVNKKSTIASLTQQQYMRIVVIDHLYTNSLLATLNARKKLRIRVGTSQMGSDTRDITRVNKTELQFSKQETSHHVSIRVDTETATGYDPSAPSYDPTMAKSNNGYELSVYAGDQAKNQEHAV</sequence>
<keyword evidence="4" id="KW-1185">Reference proteome</keyword>
<dbReference type="PANTHER" id="PTHR40465">
    <property type="entry name" value="CHROMOSOME 1, WHOLE GENOME SHOTGUN SEQUENCE"/>
    <property type="match status" value="1"/>
</dbReference>
<accession>A0A8H5M2E9</accession>
<reference evidence="3 4" key="1">
    <citation type="journal article" date="2020" name="ISME J.">
        <title>Uncovering the hidden diversity of litter-decomposition mechanisms in mushroom-forming fungi.</title>
        <authorList>
            <person name="Floudas D."/>
            <person name="Bentzer J."/>
            <person name="Ahren D."/>
            <person name="Johansson T."/>
            <person name="Persson P."/>
            <person name="Tunlid A."/>
        </authorList>
    </citation>
    <scope>NUCLEOTIDE SEQUENCE [LARGE SCALE GENOMIC DNA]</scope>
    <source>
        <strain evidence="3 4">CBS 661.87</strain>
    </source>
</reference>
<dbReference type="PANTHER" id="PTHR40465:SF1">
    <property type="entry name" value="DUF6534 DOMAIN-CONTAINING PROTEIN"/>
    <property type="match status" value="1"/>
</dbReference>
<proteinExistence type="predicted"/>
<comment type="caution">
    <text evidence="3">The sequence shown here is derived from an EMBL/GenBank/DDBJ whole genome shotgun (WGS) entry which is preliminary data.</text>
</comment>
<keyword evidence="1" id="KW-0812">Transmembrane</keyword>
<gene>
    <name evidence="3" type="ORF">D9615_007582</name>
</gene>